<feature type="transmembrane region" description="Helical" evidence="5">
    <location>
        <begin position="340"/>
        <end position="359"/>
    </location>
</feature>
<dbReference type="RefSeq" id="WP_118888655.1">
    <property type="nucleotide sequence ID" value="NZ_PHUT01000002.1"/>
</dbReference>
<gene>
    <name evidence="7" type="ORF">D1B32_03735</name>
</gene>
<dbReference type="InterPro" id="IPR013525">
    <property type="entry name" value="ABC2_TM"/>
</dbReference>
<evidence type="ECO:0000313" key="8">
    <source>
        <dbReference type="Proteomes" id="UP000285456"/>
    </source>
</evidence>
<evidence type="ECO:0000259" key="6">
    <source>
        <dbReference type="Pfam" id="PF12698"/>
    </source>
</evidence>
<feature type="transmembrane region" description="Helical" evidence="5">
    <location>
        <begin position="270"/>
        <end position="292"/>
    </location>
</feature>
<organism evidence="7 8">
    <name type="scientific">Oceanobacillus profundus</name>
    <dbReference type="NCBI Taxonomy" id="372463"/>
    <lineage>
        <taxon>Bacteria</taxon>
        <taxon>Bacillati</taxon>
        <taxon>Bacillota</taxon>
        <taxon>Bacilli</taxon>
        <taxon>Bacillales</taxon>
        <taxon>Bacillaceae</taxon>
        <taxon>Oceanobacillus</taxon>
    </lineage>
</organism>
<evidence type="ECO:0000313" key="7">
    <source>
        <dbReference type="EMBL" id="RHW34289.1"/>
    </source>
</evidence>
<accession>A0A417YLD5</accession>
<dbReference type="GO" id="GO:0016020">
    <property type="term" value="C:membrane"/>
    <property type="evidence" value="ECO:0007669"/>
    <property type="project" value="UniProtKB-SubCell"/>
</dbReference>
<proteinExistence type="predicted"/>
<dbReference type="Proteomes" id="UP000285456">
    <property type="component" value="Unassembled WGS sequence"/>
</dbReference>
<evidence type="ECO:0000256" key="2">
    <source>
        <dbReference type="ARBA" id="ARBA00022692"/>
    </source>
</evidence>
<feature type="transmembrane region" description="Helical" evidence="5">
    <location>
        <begin position="398"/>
        <end position="416"/>
    </location>
</feature>
<comment type="subcellular location">
    <subcellularLocation>
        <location evidence="1">Membrane</location>
        <topology evidence="1">Multi-pass membrane protein</topology>
    </subcellularLocation>
</comment>
<evidence type="ECO:0000256" key="4">
    <source>
        <dbReference type="ARBA" id="ARBA00023136"/>
    </source>
</evidence>
<dbReference type="InterPro" id="IPR052902">
    <property type="entry name" value="ABC-2_transporter"/>
</dbReference>
<feature type="transmembrane region" description="Helical" evidence="5">
    <location>
        <begin position="304"/>
        <end position="328"/>
    </location>
</feature>
<keyword evidence="2 5" id="KW-0812">Transmembrane</keyword>
<dbReference type="AlphaFoldDB" id="A0A417YLD5"/>
<dbReference type="OrthoDB" id="3078158at2"/>
<comment type="caution">
    <text evidence="7">The sequence shown here is derived from an EMBL/GenBank/DDBJ whole genome shotgun (WGS) entry which is preliminary data.</text>
</comment>
<dbReference type="GO" id="GO:0140359">
    <property type="term" value="F:ABC-type transporter activity"/>
    <property type="evidence" value="ECO:0007669"/>
    <property type="project" value="InterPro"/>
</dbReference>
<reference evidence="7 8" key="1">
    <citation type="journal article" date="2007" name="Int. J. Syst. Evol. Microbiol.">
        <title>Oceanobacillus profundus sp. nov., isolated from a deep-sea sediment core.</title>
        <authorList>
            <person name="Kim Y.G."/>
            <person name="Choi D.H."/>
            <person name="Hyun S."/>
            <person name="Cho B.C."/>
        </authorList>
    </citation>
    <scope>NUCLEOTIDE SEQUENCE [LARGE SCALE GENOMIC DNA]</scope>
    <source>
        <strain evidence="7 8">DSM 18246</strain>
    </source>
</reference>
<dbReference type="EMBL" id="QWEH01000002">
    <property type="protein sequence ID" value="RHW34289.1"/>
    <property type="molecule type" value="Genomic_DNA"/>
</dbReference>
<name>A0A417YLD5_9BACI</name>
<feature type="transmembrane region" description="Helical" evidence="5">
    <location>
        <begin position="227"/>
        <end position="249"/>
    </location>
</feature>
<dbReference type="Pfam" id="PF12698">
    <property type="entry name" value="ABC2_membrane_3"/>
    <property type="match status" value="1"/>
</dbReference>
<keyword evidence="8" id="KW-1185">Reference proteome</keyword>
<feature type="domain" description="ABC-2 type transporter transmembrane" evidence="6">
    <location>
        <begin position="20"/>
        <end position="414"/>
    </location>
</feature>
<keyword evidence="3 5" id="KW-1133">Transmembrane helix</keyword>
<dbReference type="PANTHER" id="PTHR43027:SF1">
    <property type="entry name" value="DOXORUBICIN RESISTANCE ABC TRANSPORTER PERMEASE PROTEIN DRRC-RELATED"/>
    <property type="match status" value="1"/>
</dbReference>
<evidence type="ECO:0000256" key="3">
    <source>
        <dbReference type="ARBA" id="ARBA00022989"/>
    </source>
</evidence>
<evidence type="ECO:0000256" key="1">
    <source>
        <dbReference type="ARBA" id="ARBA00004141"/>
    </source>
</evidence>
<dbReference type="PANTHER" id="PTHR43027">
    <property type="entry name" value="DOXORUBICIN RESISTANCE ABC TRANSPORTER PERMEASE PROTEIN DRRC-RELATED"/>
    <property type="match status" value="1"/>
</dbReference>
<evidence type="ECO:0000256" key="5">
    <source>
        <dbReference type="SAM" id="Phobius"/>
    </source>
</evidence>
<keyword evidence="4 5" id="KW-0472">Membrane</keyword>
<feature type="transmembrane region" description="Helical" evidence="5">
    <location>
        <begin position="20"/>
        <end position="43"/>
    </location>
</feature>
<protein>
    <submittedName>
        <fullName evidence="7">ABC transporter permease</fullName>
    </submittedName>
</protein>
<sequence length="423" mass="46568">MIGQIVKKQALILLRNPIQILLLVGLPIILIAILSTALGGMMMGGGSPNIHVKVALVEHGDEEEEIQRFLGELEDEGMPREAIKEMETGIEQMAPVSMLKDEVFGSEEAREFVELHEVEATELTEIWDDNSYTAVVEVPENFTYESLEYLVLNHNSQPVLEVSQNDEQQIGPMIVNEILTQFQEQLTLGAFLQKNGIEQGAIQVDEGIFTGEALTLDQENPIGSQEYYAVGMTVMNVLFIASTIGTIAFMEKKIHVFDRIILGNVSRWEYFIGVLLSGTLFSFIHLLIVYGFSWIVYGVKWPNLLSFFTVTASLAIAIGGIAVLLTAISYRFNSEMITNFFSGIVVTLMAVLGGSFFPIGDSSAFIQMLGNLTPNGAGMSSYLMILRGDDIGEISHHVLFLVLFAATSIIIAAISFPKRGRAV</sequence>